<name>W4L7N0_9BACT</name>
<feature type="non-terminal residue" evidence="2">
    <location>
        <position position="216"/>
    </location>
</feature>
<dbReference type="InterPro" id="IPR032466">
    <property type="entry name" value="Metal_Hydrolase"/>
</dbReference>
<dbReference type="Pfam" id="PF07969">
    <property type="entry name" value="Amidohydro_3"/>
    <property type="match status" value="1"/>
</dbReference>
<dbReference type="EMBL" id="AZHX01002528">
    <property type="protein sequence ID" value="ETW94083.1"/>
    <property type="molecule type" value="Genomic_DNA"/>
</dbReference>
<comment type="caution">
    <text evidence="2">The sequence shown here is derived from an EMBL/GenBank/DDBJ whole genome shotgun (WGS) entry which is preliminary data.</text>
</comment>
<dbReference type="Gene3D" id="3.20.20.140">
    <property type="entry name" value="Metal-dependent hydrolases"/>
    <property type="match status" value="1"/>
</dbReference>
<dbReference type="AlphaFoldDB" id="W4L7N0"/>
<dbReference type="SUPFAM" id="SSF51556">
    <property type="entry name" value="Metallo-dependent hydrolases"/>
    <property type="match status" value="1"/>
</dbReference>
<accession>W4L7N0</accession>
<proteinExistence type="predicted"/>
<protein>
    <recommendedName>
        <fullName evidence="1">Amidohydrolase 3 domain-containing protein</fullName>
    </recommendedName>
</protein>
<sequence length="216" mass="23706">MLPSGHLLAANSSALEFAGIRAETPDPAGGRIGRQPGSAEPNGILYEMPAMGMVTGQIPAYDDNDVQRGFIQAQEDFLRQGVTSIHDALVGNMRGVNILRAYQQLRRAGDLKLRVNMFLQYQLLHDLEFALQSGFGDDWLRVAGCKIIADGSIQGITAALREPYYCHDDEQGWLIYEQEELNDMVLNLHRHGYQIATHANGDAAIDAVLAAYGHAL</sequence>
<keyword evidence="3" id="KW-1185">Reference proteome</keyword>
<dbReference type="Gene3D" id="3.10.310.70">
    <property type="match status" value="1"/>
</dbReference>
<evidence type="ECO:0000313" key="3">
    <source>
        <dbReference type="Proteomes" id="UP000019140"/>
    </source>
</evidence>
<reference evidence="2 3" key="1">
    <citation type="journal article" date="2014" name="Nature">
        <title>An environmental bacterial taxon with a large and distinct metabolic repertoire.</title>
        <authorList>
            <person name="Wilson M.C."/>
            <person name="Mori T."/>
            <person name="Ruckert C."/>
            <person name="Uria A.R."/>
            <person name="Helf M.J."/>
            <person name="Takada K."/>
            <person name="Gernert C."/>
            <person name="Steffens U.A."/>
            <person name="Heycke N."/>
            <person name="Schmitt S."/>
            <person name="Rinke C."/>
            <person name="Helfrich E.J."/>
            <person name="Brachmann A.O."/>
            <person name="Gurgui C."/>
            <person name="Wakimoto T."/>
            <person name="Kracht M."/>
            <person name="Crusemann M."/>
            <person name="Hentschel U."/>
            <person name="Abe I."/>
            <person name="Matsunaga S."/>
            <person name="Kalinowski J."/>
            <person name="Takeyama H."/>
            <person name="Piel J."/>
        </authorList>
    </citation>
    <scope>NUCLEOTIDE SEQUENCE [LARGE SCALE GENOMIC DNA]</scope>
    <source>
        <strain evidence="3">TSY2</strain>
    </source>
</reference>
<gene>
    <name evidence="2" type="ORF">ETSY2_50350</name>
</gene>
<dbReference type="PANTHER" id="PTHR22642:SF2">
    <property type="entry name" value="PROTEIN LONG AFTER FAR-RED 3"/>
    <property type="match status" value="1"/>
</dbReference>
<organism evidence="2 3">
    <name type="scientific">Candidatus Entotheonella gemina</name>
    <dbReference type="NCBI Taxonomy" id="1429439"/>
    <lineage>
        <taxon>Bacteria</taxon>
        <taxon>Pseudomonadati</taxon>
        <taxon>Nitrospinota/Tectimicrobiota group</taxon>
        <taxon>Candidatus Tectimicrobiota</taxon>
        <taxon>Candidatus Entotheonellia</taxon>
        <taxon>Candidatus Entotheonellales</taxon>
        <taxon>Candidatus Entotheonellaceae</taxon>
        <taxon>Candidatus Entotheonella</taxon>
    </lineage>
</organism>
<evidence type="ECO:0000313" key="2">
    <source>
        <dbReference type="EMBL" id="ETW94083.1"/>
    </source>
</evidence>
<dbReference type="InterPro" id="IPR013108">
    <property type="entry name" value="Amidohydro_3"/>
</dbReference>
<evidence type="ECO:0000259" key="1">
    <source>
        <dbReference type="Pfam" id="PF07969"/>
    </source>
</evidence>
<dbReference type="PANTHER" id="PTHR22642">
    <property type="entry name" value="IMIDAZOLONEPROPIONASE"/>
    <property type="match status" value="1"/>
</dbReference>
<feature type="non-terminal residue" evidence="2">
    <location>
        <position position="1"/>
    </location>
</feature>
<feature type="domain" description="Amidohydrolase 3" evidence="1">
    <location>
        <begin position="4"/>
        <end position="212"/>
    </location>
</feature>
<dbReference type="Proteomes" id="UP000019140">
    <property type="component" value="Unassembled WGS sequence"/>
</dbReference>